<dbReference type="KEGG" id="salh:HMF8227_02051"/>
<dbReference type="GO" id="GO:0005737">
    <property type="term" value="C:cytoplasm"/>
    <property type="evidence" value="ECO:0007669"/>
    <property type="project" value="TreeGrafter"/>
</dbReference>
<dbReference type="GO" id="GO:0004305">
    <property type="term" value="F:ethanolamine kinase activity"/>
    <property type="evidence" value="ECO:0007669"/>
    <property type="project" value="TreeGrafter"/>
</dbReference>
<feature type="domain" description="Aminoglycoside phosphotransferase" evidence="1">
    <location>
        <begin position="23"/>
        <end position="235"/>
    </location>
</feature>
<dbReference type="AlphaFoldDB" id="A0A2S2E4D5"/>
<dbReference type="Proteomes" id="UP000245728">
    <property type="component" value="Chromosome"/>
</dbReference>
<dbReference type="GO" id="GO:0006646">
    <property type="term" value="P:phosphatidylethanolamine biosynthetic process"/>
    <property type="evidence" value="ECO:0007669"/>
    <property type="project" value="TreeGrafter"/>
</dbReference>
<dbReference type="InterPro" id="IPR002575">
    <property type="entry name" value="Aminoglycoside_PTrfase"/>
</dbReference>
<keyword evidence="3" id="KW-1185">Reference proteome</keyword>
<dbReference type="Gene3D" id="3.90.1200.10">
    <property type="match status" value="1"/>
</dbReference>
<dbReference type="PANTHER" id="PTHR22603:SF66">
    <property type="entry name" value="ETHANOLAMINE KINASE"/>
    <property type="match status" value="1"/>
</dbReference>
<accession>A0A2S2E4D5</accession>
<evidence type="ECO:0000313" key="3">
    <source>
        <dbReference type="Proteomes" id="UP000245728"/>
    </source>
</evidence>
<proteinExistence type="predicted"/>
<dbReference type="InterPro" id="IPR011009">
    <property type="entry name" value="Kinase-like_dom_sf"/>
</dbReference>
<protein>
    <recommendedName>
        <fullName evidence="1">Aminoglycoside phosphotransferase domain-containing protein</fullName>
    </recommendedName>
</protein>
<dbReference type="Pfam" id="PF01636">
    <property type="entry name" value="APH"/>
    <property type="match status" value="1"/>
</dbReference>
<dbReference type="PANTHER" id="PTHR22603">
    <property type="entry name" value="CHOLINE/ETHANOALAMINE KINASE"/>
    <property type="match status" value="1"/>
</dbReference>
<dbReference type="OrthoDB" id="179763at2"/>
<dbReference type="RefSeq" id="WP_109340082.1">
    <property type="nucleotide sequence ID" value="NZ_CP029347.1"/>
</dbReference>
<dbReference type="EMBL" id="CP029347">
    <property type="protein sequence ID" value="AWL12515.1"/>
    <property type="molecule type" value="Genomic_DNA"/>
</dbReference>
<reference evidence="2 3" key="1">
    <citation type="submission" date="2018-05" db="EMBL/GenBank/DDBJ databases">
        <title>Salinimonas sp. HMF8227 Genome sequencing and assembly.</title>
        <authorList>
            <person name="Kang H."/>
            <person name="Kang J."/>
            <person name="Cha I."/>
            <person name="Kim H."/>
            <person name="Joh K."/>
        </authorList>
    </citation>
    <scope>NUCLEOTIDE SEQUENCE [LARGE SCALE GENOMIC DNA]</scope>
    <source>
        <strain evidence="2 3">HMF8227</strain>
    </source>
</reference>
<evidence type="ECO:0000259" key="1">
    <source>
        <dbReference type="Pfam" id="PF01636"/>
    </source>
</evidence>
<organism evidence="2 3">
    <name type="scientific">Saliniradius amylolyticus</name>
    <dbReference type="NCBI Taxonomy" id="2183582"/>
    <lineage>
        <taxon>Bacteria</taxon>
        <taxon>Pseudomonadati</taxon>
        <taxon>Pseudomonadota</taxon>
        <taxon>Gammaproteobacteria</taxon>
        <taxon>Alteromonadales</taxon>
        <taxon>Alteromonadaceae</taxon>
        <taxon>Saliniradius</taxon>
    </lineage>
</organism>
<dbReference type="Gene3D" id="3.30.200.20">
    <property type="entry name" value="Phosphorylase Kinase, domain 1"/>
    <property type="match status" value="1"/>
</dbReference>
<name>A0A2S2E4D5_9ALTE</name>
<gene>
    <name evidence="2" type="ORF">HMF8227_02051</name>
</gene>
<evidence type="ECO:0000313" key="2">
    <source>
        <dbReference type="EMBL" id="AWL12515.1"/>
    </source>
</evidence>
<dbReference type="SUPFAM" id="SSF56112">
    <property type="entry name" value="Protein kinase-like (PK-like)"/>
    <property type="match status" value="1"/>
</dbReference>
<sequence>MRPEPNVIEELVEQGLCNRDADWKKLDEGAINDNFVLKDNDTELFLKCFAQKTPARIDRQVQYQIQQQLAKQGFAPEPLYLGVQSNFMLEPWLDLTPIAKSRTPRELKVAFLAKRLAQIHALDIEAPELDLIGDWQHYLDSGAMLSEGQQKMMQEYEQLWRSVDKSCFCHHDLAFSHVCVSPQNMTLDWEYAALSNPAFDIASCVWINELSRAEMRTLVKVYAAESSKNWRPLEELTSQFLPLANFTAELWLQVAGLSRQEVVAE</sequence>